<name>A0A8S5QKV6_9CAUD</name>
<dbReference type="GO" id="GO:0003677">
    <property type="term" value="F:DNA binding"/>
    <property type="evidence" value="ECO:0007669"/>
    <property type="project" value="UniProtKB-KW"/>
</dbReference>
<protein>
    <submittedName>
        <fullName evidence="1">Transcriptional regulator, MarR/EmrR family, emrR, transcriptional regulator, DNA-binding</fullName>
    </submittedName>
</protein>
<dbReference type="Pfam" id="PF10711">
    <property type="entry name" value="DUF2513"/>
    <property type="match status" value="1"/>
</dbReference>
<proteinExistence type="predicted"/>
<organism evidence="1">
    <name type="scientific">Siphoviridae sp. ctNYt19</name>
    <dbReference type="NCBI Taxonomy" id="2825472"/>
    <lineage>
        <taxon>Viruses</taxon>
        <taxon>Duplodnaviria</taxon>
        <taxon>Heunggongvirae</taxon>
        <taxon>Uroviricota</taxon>
        <taxon>Caudoviricetes</taxon>
    </lineage>
</organism>
<dbReference type="InterPro" id="IPR019650">
    <property type="entry name" value="DUF2513"/>
</dbReference>
<accession>A0A8S5QKV6</accession>
<reference evidence="1" key="1">
    <citation type="journal article" date="2021" name="Proc. Natl. Acad. Sci. U.S.A.">
        <title>A Catalog of Tens of Thousands of Viruses from Human Metagenomes Reveals Hidden Associations with Chronic Diseases.</title>
        <authorList>
            <person name="Tisza M.J."/>
            <person name="Buck C.B."/>
        </authorList>
    </citation>
    <scope>NUCLEOTIDE SEQUENCE</scope>
    <source>
        <strain evidence="1">CtNYt19</strain>
    </source>
</reference>
<sequence>MKLNHDCVRACMLYLEENLDMKSRINLVGVHLKGYSDDDVLYSFIKLSEAGFINGKPQPAGNNPAYVFMTTSITYEGHKFIDSVRDDKVWSATKKISSKVKSISIEMLTTIATNVLTKMLLG</sequence>
<evidence type="ECO:0000313" key="1">
    <source>
        <dbReference type="EMBL" id="DAE19196.1"/>
    </source>
</evidence>
<keyword evidence="1" id="KW-0238">DNA-binding</keyword>
<dbReference type="EMBL" id="BK015669">
    <property type="protein sequence ID" value="DAE19196.1"/>
    <property type="molecule type" value="Genomic_DNA"/>
</dbReference>